<proteinExistence type="inferred from homology"/>
<dbReference type="InterPro" id="IPR005321">
    <property type="entry name" value="Peptidase_S58_DmpA"/>
</dbReference>
<dbReference type="PANTHER" id="PTHR36512:SF3">
    <property type="entry name" value="BLR5678 PROTEIN"/>
    <property type="match status" value="1"/>
</dbReference>
<dbReference type="MEROPS" id="P01.101"/>
<dbReference type="AlphaFoldDB" id="F2NN17"/>
<dbReference type="RefSeq" id="WP_013704801.1">
    <property type="nucleotide sequence ID" value="NC_015387.1"/>
</dbReference>
<name>F2NN17_MARHT</name>
<dbReference type="eggNOG" id="COG3191">
    <property type="taxonomic scope" value="Bacteria"/>
</dbReference>
<dbReference type="EMBL" id="CP002630">
    <property type="protein sequence ID" value="AEB12756.1"/>
    <property type="molecule type" value="Genomic_DNA"/>
</dbReference>
<dbReference type="Proteomes" id="UP000007030">
    <property type="component" value="Chromosome"/>
</dbReference>
<dbReference type="CDD" id="cd02252">
    <property type="entry name" value="nylC_like"/>
    <property type="match status" value="1"/>
</dbReference>
<dbReference type="OrthoDB" id="9808347at2"/>
<dbReference type="InterPro" id="IPR016117">
    <property type="entry name" value="ArgJ-like_dom_sf"/>
</dbReference>
<evidence type="ECO:0000256" key="1">
    <source>
        <dbReference type="ARBA" id="ARBA00007068"/>
    </source>
</evidence>
<dbReference type="STRING" id="869210.Marky_2028"/>
<dbReference type="Gene3D" id="3.60.70.12">
    <property type="entry name" value="L-amino peptidase D-ALA esterase/amidase"/>
    <property type="match status" value="1"/>
</dbReference>
<evidence type="ECO:0000313" key="3">
    <source>
        <dbReference type="Proteomes" id="UP000007030"/>
    </source>
</evidence>
<dbReference type="KEGG" id="mhd:Marky_2028"/>
<dbReference type="PANTHER" id="PTHR36512">
    <property type="entry name" value="D-AMINOPEPTIDASE"/>
    <property type="match status" value="1"/>
</dbReference>
<dbReference type="SUPFAM" id="SSF56266">
    <property type="entry name" value="DmpA/ArgJ-like"/>
    <property type="match status" value="1"/>
</dbReference>
<comment type="similarity">
    <text evidence="1">Belongs to the peptidase S58 family.</text>
</comment>
<accession>F2NN17</accession>
<evidence type="ECO:0000313" key="2">
    <source>
        <dbReference type="EMBL" id="AEB12756.1"/>
    </source>
</evidence>
<keyword evidence="3" id="KW-1185">Reference proteome</keyword>
<dbReference type="HOGENOM" id="CLU_044458_1_0_0"/>
<gene>
    <name evidence="2" type="ordered locus">Marky_2028</name>
</gene>
<dbReference type="Pfam" id="PF03576">
    <property type="entry name" value="Peptidase_S58"/>
    <property type="match status" value="1"/>
</dbReference>
<reference evidence="2 3" key="1">
    <citation type="journal article" date="2012" name="Stand. Genomic Sci.">
        <title>Complete genome sequence of the aerobic, heterotroph Marinithermus hydrothermalis type strain (T1(T)) from a deep-sea hydrothermal vent chimney.</title>
        <authorList>
            <person name="Copeland A."/>
            <person name="Gu W."/>
            <person name="Yasawong M."/>
            <person name="Lapidus A."/>
            <person name="Lucas S."/>
            <person name="Deshpande S."/>
            <person name="Pagani I."/>
            <person name="Tapia R."/>
            <person name="Cheng J.F."/>
            <person name="Goodwin L.A."/>
            <person name="Pitluck S."/>
            <person name="Liolios K."/>
            <person name="Ivanova N."/>
            <person name="Mavromatis K."/>
            <person name="Mikhailova N."/>
            <person name="Pati A."/>
            <person name="Chen A."/>
            <person name="Palaniappan K."/>
            <person name="Land M."/>
            <person name="Pan C."/>
            <person name="Brambilla E.M."/>
            <person name="Rohde M."/>
            <person name="Tindall B.J."/>
            <person name="Sikorski J."/>
            <person name="Goker M."/>
            <person name="Detter J.C."/>
            <person name="Bristow J."/>
            <person name="Eisen J.A."/>
            <person name="Markowitz V."/>
            <person name="Hugenholtz P."/>
            <person name="Kyrpides N.C."/>
            <person name="Klenk H.P."/>
            <person name="Woyke T."/>
        </authorList>
    </citation>
    <scope>NUCLEOTIDE SEQUENCE [LARGE SCALE GENOMIC DNA]</scope>
    <source>
        <strain evidence="3">DSM 14884 / JCM 11576 / T1</strain>
    </source>
</reference>
<organism evidence="2 3">
    <name type="scientific">Marinithermus hydrothermalis (strain DSM 14884 / JCM 11576 / T1)</name>
    <dbReference type="NCBI Taxonomy" id="869210"/>
    <lineage>
        <taxon>Bacteria</taxon>
        <taxon>Thermotogati</taxon>
        <taxon>Deinococcota</taxon>
        <taxon>Deinococci</taxon>
        <taxon>Thermales</taxon>
        <taxon>Thermaceae</taxon>
        <taxon>Marinithermus</taxon>
    </lineage>
</organism>
<sequence>MNRTLTGIRGLRVGHWTDPVGRTGCTVILCPPEGCVASAAFVGPSPGTREAALLAPEKRVARIHALLLTGGSAFGLAAADGVVRFLEEQGVGHPTPAGPVPIVPAAVIYDLMLGDPKARPDAEAGYQAAARATDAPVAEGAVGAGAGASAGKYIAPVPTGLGSALVEHRGVRVGALAVVNPVGDVYSPDGRLLAGHGRREAFLEAALGFGHTTLLAVGVEAPIAKAEARQLADAAQGVLGRVIRPSHTPWDGDAAFVLATGRGPQAPLPLLAALVQEAVVEAVVRAATVGR</sequence>
<protein>
    <submittedName>
        <fullName evidence="2">Peptidase S58 DmpA</fullName>
    </submittedName>
</protein>
<dbReference type="GO" id="GO:0004177">
    <property type="term" value="F:aminopeptidase activity"/>
    <property type="evidence" value="ECO:0007669"/>
    <property type="project" value="TreeGrafter"/>
</dbReference>